<dbReference type="Proteomes" id="UP001220961">
    <property type="component" value="Chromosome 2"/>
</dbReference>
<name>A0AAF0E4A8_9BASI</name>
<evidence type="ECO:0000256" key="4">
    <source>
        <dbReference type="ARBA" id="ARBA00038321"/>
    </source>
</evidence>
<dbReference type="InterPro" id="IPR051179">
    <property type="entry name" value="WD_repeat_multifunction"/>
</dbReference>
<dbReference type="InterPro" id="IPR015943">
    <property type="entry name" value="WD40/YVTN_repeat-like_dom_sf"/>
</dbReference>
<sequence>MRVRQRPWLAVQPSVAEVLRDVHARNVDAEDVWVSAHVAPHSVHGTLRCKRSGESAILTASPSSAAWRAEATASPDVWDVCVAGDVELSTQVHVPRVQRTWVGAQAPTVLDLQVSASGTERWAIGGADGQLYAGEWHGGGSAPAVPSVECAGHVGDVTSVRFFPSGEVLLSTSLDMRARIFSAIDGSCPRTLEGHTRAIVGSAILGLGRRIATGSADHSVRVWDVGRGAAVQQWTRDEPVTALAAYGAAQATPEAPVGALLAGGARGVHAWDVRAAPQEAWACVLPAPGGVSALCAHETRVLVGSDRGLVALFDARAPAVPLEAWVRSEARITDVWADAHGVLVATSDGLPYAASGGVQELVGWDAAPTSAVRRDAHGHVLVAGPGAWAWYA</sequence>
<dbReference type="PROSITE" id="PS50082">
    <property type="entry name" value="WD_REPEATS_2"/>
    <property type="match status" value="2"/>
</dbReference>
<evidence type="ECO:0000313" key="7">
    <source>
        <dbReference type="Proteomes" id="UP001220961"/>
    </source>
</evidence>
<evidence type="ECO:0000256" key="3">
    <source>
        <dbReference type="ARBA" id="ARBA00022942"/>
    </source>
</evidence>
<proteinExistence type="inferred from homology"/>
<dbReference type="InterPro" id="IPR019775">
    <property type="entry name" value="WD40_repeat_CS"/>
</dbReference>
<dbReference type="PANTHER" id="PTHR19857:SF19">
    <property type="entry name" value="26S PROTEASOME REGULATORY SUBUNIT RPN14"/>
    <property type="match status" value="1"/>
</dbReference>
<dbReference type="InterPro" id="IPR001680">
    <property type="entry name" value="WD40_rpt"/>
</dbReference>
<dbReference type="SUPFAM" id="SSF50978">
    <property type="entry name" value="WD40 repeat-like"/>
    <property type="match status" value="1"/>
</dbReference>
<keyword evidence="2" id="KW-0677">Repeat</keyword>
<gene>
    <name evidence="6" type="ORF">MCAP1_000856</name>
</gene>
<dbReference type="SMART" id="SM00320">
    <property type="entry name" value="WD40"/>
    <property type="match status" value="3"/>
</dbReference>
<keyword evidence="3" id="KW-0647">Proteasome</keyword>
<protein>
    <submittedName>
        <fullName evidence="6">Uncharacterized protein</fullName>
    </submittedName>
</protein>
<dbReference type="PROSITE" id="PS50294">
    <property type="entry name" value="WD_REPEATS_REGION"/>
    <property type="match status" value="1"/>
</dbReference>
<dbReference type="EMBL" id="CP119909">
    <property type="protein sequence ID" value="WFD18650.1"/>
    <property type="molecule type" value="Genomic_DNA"/>
</dbReference>
<dbReference type="PROSITE" id="PS00678">
    <property type="entry name" value="WD_REPEATS_1"/>
    <property type="match status" value="1"/>
</dbReference>
<organism evidence="6 7">
    <name type="scientific">Malassezia caprae</name>
    <dbReference type="NCBI Taxonomy" id="1381934"/>
    <lineage>
        <taxon>Eukaryota</taxon>
        <taxon>Fungi</taxon>
        <taxon>Dikarya</taxon>
        <taxon>Basidiomycota</taxon>
        <taxon>Ustilaginomycotina</taxon>
        <taxon>Malasseziomycetes</taxon>
        <taxon>Malasseziales</taxon>
        <taxon>Malasseziaceae</taxon>
        <taxon>Malassezia</taxon>
    </lineage>
</organism>
<dbReference type="InterPro" id="IPR036322">
    <property type="entry name" value="WD40_repeat_dom_sf"/>
</dbReference>
<dbReference type="Gene3D" id="2.130.10.10">
    <property type="entry name" value="YVTN repeat-like/Quinoprotein amine dehydrogenase"/>
    <property type="match status" value="1"/>
</dbReference>
<evidence type="ECO:0000256" key="5">
    <source>
        <dbReference type="PROSITE-ProRule" id="PRU00221"/>
    </source>
</evidence>
<dbReference type="AlphaFoldDB" id="A0AAF0E4A8"/>
<evidence type="ECO:0000256" key="1">
    <source>
        <dbReference type="ARBA" id="ARBA00022574"/>
    </source>
</evidence>
<reference evidence="6" key="1">
    <citation type="submission" date="2023-03" db="EMBL/GenBank/DDBJ databases">
        <title>Mating type loci evolution in Malassezia.</title>
        <authorList>
            <person name="Coelho M.A."/>
        </authorList>
    </citation>
    <scope>NUCLEOTIDE SEQUENCE</scope>
    <source>
        <strain evidence="6">CBS 10434</strain>
    </source>
</reference>
<dbReference type="Pfam" id="PF00400">
    <property type="entry name" value="WD40"/>
    <property type="match status" value="2"/>
</dbReference>
<accession>A0AAF0E4A8</accession>
<keyword evidence="7" id="KW-1185">Reference proteome</keyword>
<evidence type="ECO:0000256" key="2">
    <source>
        <dbReference type="ARBA" id="ARBA00022737"/>
    </source>
</evidence>
<comment type="similarity">
    <text evidence="4">Belongs to the WD repeat PAAF1/RPN14 family.</text>
</comment>
<dbReference type="GO" id="GO:0000502">
    <property type="term" value="C:proteasome complex"/>
    <property type="evidence" value="ECO:0007669"/>
    <property type="project" value="UniProtKB-KW"/>
</dbReference>
<evidence type="ECO:0000313" key="6">
    <source>
        <dbReference type="EMBL" id="WFD18650.1"/>
    </source>
</evidence>
<keyword evidence="1 5" id="KW-0853">WD repeat</keyword>
<dbReference type="PANTHER" id="PTHR19857">
    <property type="entry name" value="MITOCHONDRIAL DIVISION PROTEIN 1-RELATED"/>
    <property type="match status" value="1"/>
</dbReference>
<feature type="repeat" description="WD" evidence="5">
    <location>
        <begin position="150"/>
        <end position="191"/>
    </location>
</feature>
<feature type="repeat" description="WD" evidence="5">
    <location>
        <begin position="192"/>
        <end position="233"/>
    </location>
</feature>